<dbReference type="InterPro" id="IPR009003">
    <property type="entry name" value="Peptidase_S1_PA"/>
</dbReference>
<sequence length="385" mass="43116">MAEMRRVLLLLLCVSQSSANCGIQKAFIPDTLEDNLVHSKMFPWVVSLQDSRYTHLAFGCILSEFWILSVASTFQHRKNVVVIVGIANMDARKRAHTEYPVNIIIIHEGFNNRSMRNNIALLKTDTAMQFSDLVQPVCFLSRMLHKLPALRNCWLSGWNPTSATGKHMTMSILRKISVKDVDVCPFYKPPKTACCSHREPKTENICLGDPGNPVICQFQQSDLWVLRGILNTGSEECAGPFLYTKVEDYSDWIEAQAKRVGPDLYSLHHWKKVLPPSGGLKGIMTKKTHAESGHAGWHPGHHQGRKWPSSHSLPAKDSRNSLDFRQKGLREAGRASEMAMQPMYYDYYGGEAGEGGGSIAGQNSLHQPQQITMLFLLLSAFCSST</sequence>
<keyword evidence="13" id="KW-0378">Hydrolase</keyword>
<dbReference type="Pfam" id="PF00089">
    <property type="entry name" value="Trypsin"/>
    <property type="match status" value="1"/>
</dbReference>
<dbReference type="Gene3D" id="2.40.10.10">
    <property type="entry name" value="Trypsin-like serine proteases"/>
    <property type="match status" value="2"/>
</dbReference>
<dbReference type="InterPro" id="IPR043504">
    <property type="entry name" value="Peptidase_S1_PA_chymotrypsin"/>
</dbReference>
<evidence type="ECO:0000256" key="4">
    <source>
        <dbReference type="ARBA" id="ARBA00022729"/>
    </source>
</evidence>
<dbReference type="PANTHER" id="PTHR24250:SF45">
    <property type="entry name" value="INACTIVE SERINE PROTEASE 54"/>
    <property type="match status" value="1"/>
</dbReference>
<name>A0A8B7AFN6_ORYAF</name>
<keyword evidence="3" id="KW-0721">Serine protease homolog</keyword>
<keyword evidence="6" id="KW-0325">Glycoprotein</keyword>
<dbReference type="InterPro" id="IPR001254">
    <property type="entry name" value="Trypsin_dom"/>
</dbReference>
<dbReference type="GO" id="GO:0005576">
    <property type="term" value="C:extracellular region"/>
    <property type="evidence" value="ECO:0007669"/>
    <property type="project" value="UniProtKB-SubCell"/>
</dbReference>
<dbReference type="AlphaFoldDB" id="A0A8B7AFN6"/>
<dbReference type="SMART" id="SM00020">
    <property type="entry name" value="Tryp_SPc"/>
    <property type="match status" value="1"/>
</dbReference>
<evidence type="ECO:0000313" key="13">
    <source>
        <dbReference type="RefSeq" id="XP_007946297.1"/>
    </source>
</evidence>
<organism evidence="12 13">
    <name type="scientific">Orycteropus afer afer</name>
    <dbReference type="NCBI Taxonomy" id="1230840"/>
    <lineage>
        <taxon>Eukaryota</taxon>
        <taxon>Metazoa</taxon>
        <taxon>Chordata</taxon>
        <taxon>Craniata</taxon>
        <taxon>Vertebrata</taxon>
        <taxon>Euteleostomi</taxon>
        <taxon>Mammalia</taxon>
        <taxon>Eutheria</taxon>
        <taxon>Afrotheria</taxon>
        <taxon>Tubulidentata</taxon>
        <taxon>Orycteropodidae</taxon>
        <taxon>Orycteropus</taxon>
    </lineage>
</organism>
<reference evidence="13" key="1">
    <citation type="submission" date="2025-08" db="UniProtKB">
        <authorList>
            <consortium name="RefSeq"/>
        </authorList>
    </citation>
    <scope>IDENTIFICATION</scope>
</reference>
<evidence type="ECO:0000256" key="6">
    <source>
        <dbReference type="ARBA" id="ARBA00023180"/>
    </source>
</evidence>
<accession>A0A8B7AFN6</accession>
<dbReference type="FunFam" id="2.40.10.10:FF:000125">
    <property type="entry name" value="inactive serine protease 54"/>
    <property type="match status" value="1"/>
</dbReference>
<dbReference type="GeneID" id="103203134"/>
<gene>
    <name evidence="13" type="primary">PRSS54</name>
</gene>
<feature type="domain" description="Peptidase S1" evidence="11">
    <location>
        <begin position="42"/>
        <end position="258"/>
    </location>
</feature>
<evidence type="ECO:0000259" key="11">
    <source>
        <dbReference type="PROSITE" id="PS50240"/>
    </source>
</evidence>
<feature type="signal peptide" evidence="10">
    <location>
        <begin position="1"/>
        <end position="19"/>
    </location>
</feature>
<keyword evidence="4 10" id="KW-0732">Signal</keyword>
<protein>
    <recommendedName>
        <fullName evidence="7">Inactive serine protease 54</fullName>
    </recommendedName>
    <alternativeName>
        <fullName evidence="8">Plasma kallikrein-like protein 4</fullName>
    </alternativeName>
</protein>
<evidence type="ECO:0000256" key="7">
    <source>
        <dbReference type="ARBA" id="ARBA00073244"/>
    </source>
</evidence>
<keyword evidence="2" id="KW-0964">Secreted</keyword>
<evidence type="ECO:0000256" key="10">
    <source>
        <dbReference type="SAM" id="SignalP"/>
    </source>
</evidence>
<dbReference type="GO" id="GO:0004252">
    <property type="term" value="F:serine-type endopeptidase activity"/>
    <property type="evidence" value="ECO:0007669"/>
    <property type="project" value="InterPro"/>
</dbReference>
<keyword evidence="5" id="KW-1015">Disulfide bond</keyword>
<evidence type="ECO:0000256" key="8">
    <source>
        <dbReference type="ARBA" id="ARBA00081593"/>
    </source>
</evidence>
<feature type="region of interest" description="Disordered" evidence="9">
    <location>
        <begin position="289"/>
        <end position="321"/>
    </location>
</feature>
<dbReference type="CTD" id="221191"/>
<dbReference type="RefSeq" id="XP_007946297.1">
    <property type="nucleotide sequence ID" value="XM_007948106.1"/>
</dbReference>
<comment type="subcellular location">
    <subcellularLocation>
        <location evidence="1">Secreted</location>
    </subcellularLocation>
</comment>
<evidence type="ECO:0000256" key="1">
    <source>
        <dbReference type="ARBA" id="ARBA00004613"/>
    </source>
</evidence>
<dbReference type="OrthoDB" id="6261922at2759"/>
<evidence type="ECO:0000256" key="9">
    <source>
        <dbReference type="SAM" id="MobiDB-lite"/>
    </source>
</evidence>
<dbReference type="PROSITE" id="PS50240">
    <property type="entry name" value="TRYPSIN_DOM"/>
    <property type="match status" value="1"/>
</dbReference>
<dbReference type="GO" id="GO:0006508">
    <property type="term" value="P:proteolysis"/>
    <property type="evidence" value="ECO:0007669"/>
    <property type="project" value="UniProtKB-KW"/>
</dbReference>
<evidence type="ECO:0000256" key="3">
    <source>
        <dbReference type="ARBA" id="ARBA00022542"/>
    </source>
</evidence>
<evidence type="ECO:0000256" key="2">
    <source>
        <dbReference type="ARBA" id="ARBA00022525"/>
    </source>
</evidence>
<feature type="chain" id="PRO_5034925833" description="Inactive serine protease 54" evidence="10">
    <location>
        <begin position="20"/>
        <end position="385"/>
    </location>
</feature>
<dbReference type="SUPFAM" id="SSF50494">
    <property type="entry name" value="Trypsin-like serine proteases"/>
    <property type="match status" value="1"/>
</dbReference>
<dbReference type="Proteomes" id="UP000694850">
    <property type="component" value="Unplaced"/>
</dbReference>
<evidence type="ECO:0000256" key="5">
    <source>
        <dbReference type="ARBA" id="ARBA00023157"/>
    </source>
</evidence>
<keyword evidence="12" id="KW-1185">Reference proteome</keyword>
<proteinExistence type="predicted"/>
<evidence type="ECO:0000313" key="12">
    <source>
        <dbReference type="Proteomes" id="UP000694850"/>
    </source>
</evidence>
<dbReference type="PANTHER" id="PTHR24250">
    <property type="entry name" value="CHYMOTRYPSIN-RELATED"/>
    <property type="match status" value="1"/>
</dbReference>
<keyword evidence="13" id="KW-0645">Protease</keyword>